<dbReference type="CDD" id="cd00118">
    <property type="entry name" value="LysM"/>
    <property type="match status" value="2"/>
</dbReference>
<dbReference type="Pfam" id="PF00704">
    <property type="entry name" value="Glyco_hydro_18"/>
    <property type="match status" value="1"/>
</dbReference>
<dbReference type="CDD" id="cd02874">
    <property type="entry name" value="GH18_CFLE_spore_hydrolase"/>
    <property type="match status" value="1"/>
</dbReference>
<evidence type="ECO:0000259" key="3">
    <source>
        <dbReference type="PROSITE" id="PS51782"/>
    </source>
</evidence>
<keyword evidence="1" id="KW-0378">Hydrolase</keyword>
<dbReference type="SUPFAM" id="SSF54106">
    <property type="entry name" value="LysM domain"/>
    <property type="match status" value="2"/>
</dbReference>
<dbReference type="SMART" id="SM00636">
    <property type="entry name" value="Glyco_18"/>
    <property type="match status" value="1"/>
</dbReference>
<dbReference type="InterPro" id="IPR018392">
    <property type="entry name" value="LysM"/>
</dbReference>
<accession>A0A168PHJ0</accession>
<name>A0A168PHJ0_9CLOT</name>
<dbReference type="RefSeq" id="WP_063602347.1">
    <property type="nucleotide sequence ID" value="NZ_LITQ01000039.1"/>
</dbReference>
<reference evidence="5 7" key="1">
    <citation type="journal article" date="2015" name="Biotechnol. Bioeng.">
        <title>Genome sequence and phenotypic characterization of Caulobacter segnis.</title>
        <authorList>
            <person name="Patel S."/>
            <person name="Fletcher B."/>
            <person name="Scott D.C."/>
            <person name="Ely B."/>
        </authorList>
    </citation>
    <scope>NUCLEOTIDE SEQUENCE [LARGE SCALE GENOMIC DNA]</scope>
    <source>
        <strain evidence="5 7">PS02</strain>
    </source>
</reference>
<dbReference type="SMART" id="SM00257">
    <property type="entry name" value="LysM"/>
    <property type="match status" value="2"/>
</dbReference>
<dbReference type="PATRIC" id="fig|1705578.3.peg.2969"/>
<dbReference type="InterPro" id="IPR029070">
    <property type="entry name" value="Chitinase_insertion_sf"/>
</dbReference>
<dbReference type="EMBL" id="LROR01000076">
    <property type="protein sequence ID" value="OBR91313.1"/>
    <property type="molecule type" value="Genomic_DNA"/>
</dbReference>
<dbReference type="PROSITE" id="PS51910">
    <property type="entry name" value="GH18_2"/>
    <property type="match status" value="1"/>
</dbReference>
<feature type="domain" description="LysM" evidence="3">
    <location>
        <begin position="2"/>
        <end position="46"/>
    </location>
</feature>
<protein>
    <submittedName>
        <fullName evidence="5">Spore germination protein YaaH</fullName>
    </submittedName>
</protein>
<dbReference type="InterPro" id="IPR041704">
    <property type="entry name" value="CFLE_GH18"/>
</dbReference>
<dbReference type="Gene3D" id="3.10.350.10">
    <property type="entry name" value="LysM domain"/>
    <property type="match status" value="2"/>
</dbReference>
<dbReference type="GO" id="GO:0016798">
    <property type="term" value="F:hydrolase activity, acting on glycosyl bonds"/>
    <property type="evidence" value="ECO:0007669"/>
    <property type="project" value="UniProtKB-KW"/>
</dbReference>
<sequence length="431" mass="48793">MNIYVVRPGDSTWSIARKFGVSPDSIIKANDLNPRESLVVGQSIVIPSRERAYRVKAGDSLWSIAQKFGVSVNSILSLNNMSSSSAIYQGMTLRIPEKSKNYGTIETNGFIQPSTDEKETRIVIDAAPYLTYITPFSHHITAEGGLTPLRDETIIAVGKNNRVAPLLSVTNLSGKNFDTELIGKFLNDEKAQNNLINNMIDMMRRKGYYGTIVDFERIPPEDRTKYNRFLEKLVARLHPLGYVVGTALAPKTYDVKAGAWHGAHDYRAHGRIVDFVIIMTYEWGWSGGPPMAVAPINEVRKVINYAVTVIPPNKIMMGMPLYGYDWTLPYTPGGEFAESVGNREAVDRARRYGAVIRYDQKAQSPYYNYIDEERRQHVVWFEDARSVEAKYKLVSEYGLRGVSYWVLAKPFPENWQVLDNMFNIEKVIPAR</sequence>
<dbReference type="Proteomes" id="UP000093694">
    <property type="component" value="Unassembled WGS sequence"/>
</dbReference>
<dbReference type="InterPro" id="IPR036779">
    <property type="entry name" value="LysM_dom_sf"/>
</dbReference>
<keyword evidence="8" id="KW-1185">Reference proteome</keyword>
<evidence type="ECO:0000256" key="2">
    <source>
        <dbReference type="ARBA" id="ARBA00023295"/>
    </source>
</evidence>
<evidence type="ECO:0000313" key="7">
    <source>
        <dbReference type="Proteomes" id="UP000077384"/>
    </source>
</evidence>
<dbReference type="PANTHER" id="PTHR46066:SF2">
    <property type="entry name" value="CHITINASE DOMAIN-CONTAINING PROTEIN 1"/>
    <property type="match status" value="1"/>
</dbReference>
<evidence type="ECO:0000313" key="5">
    <source>
        <dbReference type="EMBL" id="OAA87750.1"/>
    </source>
</evidence>
<dbReference type="SUPFAM" id="SSF51445">
    <property type="entry name" value="(Trans)glycosidases"/>
    <property type="match status" value="1"/>
</dbReference>
<feature type="domain" description="LysM" evidence="3">
    <location>
        <begin position="51"/>
        <end position="95"/>
    </location>
</feature>
<evidence type="ECO:0000313" key="6">
    <source>
        <dbReference type="EMBL" id="OBR91313.1"/>
    </source>
</evidence>
<dbReference type="EMBL" id="LITQ01000039">
    <property type="protein sequence ID" value="OAA87750.1"/>
    <property type="molecule type" value="Genomic_DNA"/>
</dbReference>
<dbReference type="GO" id="GO:0005975">
    <property type="term" value="P:carbohydrate metabolic process"/>
    <property type="evidence" value="ECO:0007669"/>
    <property type="project" value="InterPro"/>
</dbReference>
<reference evidence="6 8" key="2">
    <citation type="journal article" date="2016" name="Front. Microbiol.">
        <title>Industrial Acetogenic Biocatalysts: A Comparative Metabolic and Genomic Analysis.</title>
        <authorList>
            <person name="Bengelsdorf F."/>
            <person name="Poehlein A."/>
            <person name="Sonja S."/>
            <person name="Erz C."/>
            <person name="Hummel T."/>
            <person name="Hoffmeister S."/>
            <person name="Daniel R."/>
            <person name="Durre P."/>
        </authorList>
    </citation>
    <scope>NUCLEOTIDE SEQUENCE [LARGE SCALE GENOMIC DNA]</scope>
    <source>
        <strain evidence="6 8">PTA-10522</strain>
    </source>
</reference>
<dbReference type="Pfam" id="PF01476">
    <property type="entry name" value="LysM"/>
    <property type="match status" value="2"/>
</dbReference>
<proteinExistence type="predicted"/>
<dbReference type="AlphaFoldDB" id="A0A168PHJ0"/>
<dbReference type="InterPro" id="IPR001223">
    <property type="entry name" value="Glyco_hydro18_cat"/>
</dbReference>
<dbReference type="PANTHER" id="PTHR46066">
    <property type="entry name" value="CHITINASE DOMAIN-CONTAINING PROTEIN 1 FAMILY MEMBER"/>
    <property type="match status" value="1"/>
</dbReference>
<gene>
    <name evidence="5" type="primary">yaaH_1</name>
    <name evidence="6" type="synonym">yaaH_2</name>
    <name evidence="6" type="ORF">CLCOS_35410</name>
    <name evidence="5" type="ORF">WX73_02697</name>
</gene>
<evidence type="ECO:0000256" key="1">
    <source>
        <dbReference type="ARBA" id="ARBA00022801"/>
    </source>
</evidence>
<dbReference type="GO" id="GO:0012505">
    <property type="term" value="C:endomembrane system"/>
    <property type="evidence" value="ECO:0007669"/>
    <property type="project" value="TreeGrafter"/>
</dbReference>
<dbReference type="Gene3D" id="3.20.20.80">
    <property type="entry name" value="Glycosidases"/>
    <property type="match status" value="1"/>
</dbReference>
<dbReference type="GO" id="GO:0008061">
    <property type="term" value="F:chitin binding"/>
    <property type="evidence" value="ECO:0007669"/>
    <property type="project" value="InterPro"/>
</dbReference>
<dbReference type="Gene3D" id="3.10.50.10">
    <property type="match status" value="1"/>
</dbReference>
<evidence type="ECO:0000313" key="8">
    <source>
        <dbReference type="Proteomes" id="UP000093694"/>
    </source>
</evidence>
<comment type="caution">
    <text evidence="5">The sequence shown here is derived from an EMBL/GenBank/DDBJ whole genome shotgun (WGS) entry which is preliminary data.</text>
</comment>
<feature type="domain" description="GH18" evidence="4">
    <location>
        <begin position="99"/>
        <end position="428"/>
    </location>
</feature>
<dbReference type="PROSITE" id="PS51782">
    <property type="entry name" value="LYSM"/>
    <property type="match status" value="2"/>
</dbReference>
<dbReference type="InterPro" id="IPR011583">
    <property type="entry name" value="Chitinase_II/V-like_cat"/>
</dbReference>
<evidence type="ECO:0000259" key="4">
    <source>
        <dbReference type="PROSITE" id="PS51910"/>
    </source>
</evidence>
<organism evidence="5 7">
    <name type="scientific">Clostridium coskatii</name>
    <dbReference type="NCBI Taxonomy" id="1705578"/>
    <lineage>
        <taxon>Bacteria</taxon>
        <taxon>Bacillati</taxon>
        <taxon>Bacillota</taxon>
        <taxon>Clostridia</taxon>
        <taxon>Eubacteriales</taxon>
        <taxon>Clostridiaceae</taxon>
        <taxon>Clostridium</taxon>
    </lineage>
</organism>
<dbReference type="Proteomes" id="UP000077384">
    <property type="component" value="Unassembled WGS sequence"/>
</dbReference>
<keyword evidence="2" id="KW-0326">Glycosidase</keyword>
<dbReference type="InterPro" id="IPR017853">
    <property type="entry name" value="GH"/>
</dbReference>
<dbReference type="GO" id="GO:0070492">
    <property type="term" value="F:oligosaccharide binding"/>
    <property type="evidence" value="ECO:0007669"/>
    <property type="project" value="TreeGrafter"/>
</dbReference>